<gene>
    <name evidence="1" type="ORF">FR698_09525</name>
</gene>
<dbReference type="EMBL" id="VPFL01000012">
    <property type="protein sequence ID" value="TXF11569.1"/>
    <property type="molecule type" value="Genomic_DNA"/>
</dbReference>
<dbReference type="AlphaFoldDB" id="A0A5C7EU71"/>
<comment type="caution">
    <text evidence="1">The sequence shown here is derived from an EMBL/GenBank/DDBJ whole genome shotgun (WGS) entry which is preliminary data.</text>
</comment>
<reference evidence="1 2" key="1">
    <citation type="submission" date="2019-08" db="EMBL/GenBank/DDBJ databases">
        <title>Pelomicrobium methylotrophicum gen. nov., sp. nov. a moderately thermophilic, facultatively anaerobic, lithoautotrophic and methylotrophic bacterium isolated from a terrestrial mud volcano.</title>
        <authorList>
            <person name="Slobodkina G.B."/>
            <person name="Merkel A.Y."/>
            <person name="Slobodkin A.I."/>
        </authorList>
    </citation>
    <scope>NUCLEOTIDE SEQUENCE [LARGE SCALE GENOMIC DNA]</scope>
    <source>
        <strain evidence="1 2">SM250</strain>
    </source>
</reference>
<evidence type="ECO:0000313" key="2">
    <source>
        <dbReference type="Proteomes" id="UP000321201"/>
    </source>
</evidence>
<dbReference type="Proteomes" id="UP000321201">
    <property type="component" value="Unassembled WGS sequence"/>
</dbReference>
<organism evidence="1 2">
    <name type="scientific">Pelomicrobium methylotrophicum</name>
    <dbReference type="NCBI Taxonomy" id="2602750"/>
    <lineage>
        <taxon>Bacteria</taxon>
        <taxon>Pseudomonadati</taxon>
        <taxon>Pseudomonadota</taxon>
        <taxon>Hydrogenophilia</taxon>
        <taxon>Hydrogenophilia incertae sedis</taxon>
        <taxon>Pelomicrobium</taxon>
    </lineage>
</organism>
<proteinExistence type="predicted"/>
<dbReference type="InParanoid" id="A0A5C7EU71"/>
<dbReference type="RefSeq" id="WP_147799968.1">
    <property type="nucleotide sequence ID" value="NZ_VPFL01000012.1"/>
</dbReference>
<protein>
    <submittedName>
        <fullName evidence="1">Uncharacterized protein</fullName>
    </submittedName>
</protein>
<sequence length="165" mass="18958">MRQSVSFTVKRTKCFNGKEDMSDRDIEAVAFEFPFTAYRRAGRCRVEVRRGVLRTTVILSDDGAFGGIPVENAFERVATRLIEHPSLAGAAPSGIRWLERRDAFEWQGRGAPEDLYEVTMRWNPKLRRYESPRWKRAGRDEFWMAAIEGVSHAEAKSQEKEFVAA</sequence>
<accession>A0A5C7EU71</accession>
<keyword evidence="2" id="KW-1185">Reference proteome</keyword>
<evidence type="ECO:0000313" key="1">
    <source>
        <dbReference type="EMBL" id="TXF11569.1"/>
    </source>
</evidence>
<name>A0A5C7EU71_9PROT</name>